<dbReference type="InterPro" id="IPR036942">
    <property type="entry name" value="Beta-barrel_TonB_sf"/>
</dbReference>
<evidence type="ECO:0000256" key="3">
    <source>
        <dbReference type="ARBA" id="ARBA00022452"/>
    </source>
</evidence>
<evidence type="ECO:0000256" key="2">
    <source>
        <dbReference type="ARBA" id="ARBA00022448"/>
    </source>
</evidence>
<evidence type="ECO:0000256" key="1">
    <source>
        <dbReference type="ARBA" id="ARBA00004571"/>
    </source>
</evidence>
<sequence length="845" mass="96399">MLKTHPKRLTFFFSFLLFLVFVQNGIGQDRAGTAEPLISYLQILESRFEIKFSYVDEDIRNLQIIVPETNELQKILSEIQAQTQLKIQQLNERYYTLTQSSTVDICATVLDNFKQNTVMGATVKVLDSEVAVITDLDGTFSLTNIPRKAVLEIKHLGFKTLFIKAEELTATHPCKTLLLAQFYQQLDEVIVYQFLTTGIVKESDGSIQMNTAEFGILPGLIEPDVLQTVQALPGIKSIDETVSDINIRGGTNDQNLMLWDGIKMYQSGHFFGLISAFNPYLTDRITLIKNGTSAQYGDGVSGVLDMRTKNEITDAFTGGAGVNLIGGDVYGQLPLSDKLGFQFSARRSLTDFLETPTYGQFVNRVFQDTRVTQNSDFYFYDFTGKLLYDINPDQKVRLSFININNRLDYQETNTDSFRSSESTLDQTNLSFGGSLESHWTDQFSSHLNLYYTNYNLDAENSTANGQQILFQNNEVIETALKLNTNFQVNETLNWLNGYQLTETGIRNATNVSQPQFTSNIKGVLRTHSLFSEIEYKSQNNKLMARGGARLNYIKDLETFDTFEELIIEPRLNINYALSKHLNTQILGEFKSQATNQVIDLEQNFLGIEKRRWILSDNDSLPITRSKQASIGLNYDHPKLYVGVEAFYKEVKGISTETQGFQNQNQFDGEIGQYEVKGIEFLINKKTNDYSVWLSYTYNFNRYAFPDINPTEFPNNFDIRHNLTFAGTYTYNDFKFGIGLNYRTGRPFTEPDPDNPIDTTFFPFRVNFQNPNSSRLPEYLRADASAVYEFDLSRRFKASVGASILNFTDRRNILNTYYRINDSGEVEAIENVSLGITPNFSFRVRF</sequence>
<keyword evidence="7 8" id="KW-0998">Cell outer membrane</keyword>
<dbReference type="RefSeq" id="WP_120712519.1">
    <property type="nucleotide sequence ID" value="NZ_RBCJ01000003.1"/>
</dbReference>
<dbReference type="InterPro" id="IPR012910">
    <property type="entry name" value="Plug_dom"/>
</dbReference>
<evidence type="ECO:0000313" key="10">
    <source>
        <dbReference type="EMBL" id="RKN79711.1"/>
    </source>
</evidence>
<dbReference type="GO" id="GO:0015344">
    <property type="term" value="F:siderophore uptake transmembrane transporter activity"/>
    <property type="evidence" value="ECO:0007669"/>
    <property type="project" value="TreeGrafter"/>
</dbReference>
<reference evidence="10 11" key="1">
    <citation type="submission" date="2018-10" db="EMBL/GenBank/DDBJ databases">
        <title>Ulvibacterium marinum gen. nov., sp. nov., a novel marine bacterium of the family Flavobacteriaceae, isolated from a culture of the green alga Ulva prolifera.</title>
        <authorList>
            <person name="Zhang Z."/>
        </authorList>
    </citation>
    <scope>NUCLEOTIDE SEQUENCE [LARGE SCALE GENOMIC DNA]</scope>
    <source>
        <strain evidence="10 11">CCMM003</strain>
    </source>
</reference>
<dbReference type="Proteomes" id="UP000276603">
    <property type="component" value="Unassembled WGS sequence"/>
</dbReference>
<dbReference type="OrthoDB" id="9803050at2"/>
<evidence type="ECO:0000256" key="4">
    <source>
        <dbReference type="ARBA" id="ARBA00022692"/>
    </source>
</evidence>
<evidence type="ECO:0000259" key="9">
    <source>
        <dbReference type="Pfam" id="PF07715"/>
    </source>
</evidence>
<dbReference type="InterPro" id="IPR037066">
    <property type="entry name" value="Plug_dom_sf"/>
</dbReference>
<protein>
    <submittedName>
        <fullName evidence="10">TonB-dependent receptor</fullName>
    </submittedName>
</protein>
<evidence type="ECO:0000256" key="6">
    <source>
        <dbReference type="ARBA" id="ARBA00023136"/>
    </source>
</evidence>
<dbReference type="InterPro" id="IPR039426">
    <property type="entry name" value="TonB-dep_rcpt-like"/>
</dbReference>
<keyword evidence="3 8" id="KW-1134">Transmembrane beta strand</keyword>
<accession>A0A3B0C4V8</accession>
<dbReference type="PROSITE" id="PS52016">
    <property type="entry name" value="TONB_DEPENDENT_REC_3"/>
    <property type="match status" value="1"/>
</dbReference>
<evidence type="ECO:0000313" key="11">
    <source>
        <dbReference type="Proteomes" id="UP000276603"/>
    </source>
</evidence>
<dbReference type="PANTHER" id="PTHR30069">
    <property type="entry name" value="TONB-DEPENDENT OUTER MEMBRANE RECEPTOR"/>
    <property type="match status" value="1"/>
</dbReference>
<keyword evidence="11" id="KW-1185">Reference proteome</keyword>
<dbReference type="PANTHER" id="PTHR30069:SF29">
    <property type="entry name" value="HEMOGLOBIN AND HEMOGLOBIN-HAPTOGLOBIN-BINDING PROTEIN 1-RELATED"/>
    <property type="match status" value="1"/>
</dbReference>
<comment type="similarity">
    <text evidence="8">Belongs to the TonB-dependent receptor family.</text>
</comment>
<dbReference type="InterPro" id="IPR008969">
    <property type="entry name" value="CarboxyPept-like_regulatory"/>
</dbReference>
<keyword evidence="2 8" id="KW-0813">Transport</keyword>
<feature type="domain" description="TonB-dependent receptor plug" evidence="9">
    <location>
        <begin position="225"/>
        <end position="302"/>
    </location>
</feature>
<dbReference type="Gene3D" id="2.40.170.20">
    <property type="entry name" value="TonB-dependent receptor, beta-barrel domain"/>
    <property type="match status" value="1"/>
</dbReference>
<dbReference type="Pfam" id="PF07715">
    <property type="entry name" value="Plug"/>
    <property type="match status" value="1"/>
</dbReference>
<name>A0A3B0C4V8_9FLAO</name>
<dbReference type="EMBL" id="RBCJ01000003">
    <property type="protein sequence ID" value="RKN79711.1"/>
    <property type="molecule type" value="Genomic_DNA"/>
</dbReference>
<dbReference type="Pfam" id="PF13715">
    <property type="entry name" value="CarbopepD_reg_2"/>
    <property type="match status" value="1"/>
</dbReference>
<dbReference type="GO" id="GO:0009279">
    <property type="term" value="C:cell outer membrane"/>
    <property type="evidence" value="ECO:0007669"/>
    <property type="project" value="UniProtKB-SubCell"/>
</dbReference>
<dbReference type="GO" id="GO:0044718">
    <property type="term" value="P:siderophore transmembrane transport"/>
    <property type="evidence" value="ECO:0007669"/>
    <property type="project" value="TreeGrafter"/>
</dbReference>
<keyword evidence="5" id="KW-0732">Signal</keyword>
<evidence type="ECO:0000256" key="8">
    <source>
        <dbReference type="PROSITE-ProRule" id="PRU01360"/>
    </source>
</evidence>
<dbReference type="SUPFAM" id="SSF56935">
    <property type="entry name" value="Porins"/>
    <property type="match status" value="1"/>
</dbReference>
<keyword evidence="4 8" id="KW-0812">Transmembrane</keyword>
<dbReference type="Gene3D" id="2.170.130.10">
    <property type="entry name" value="TonB-dependent receptor, plug domain"/>
    <property type="match status" value="1"/>
</dbReference>
<dbReference type="SUPFAM" id="SSF49464">
    <property type="entry name" value="Carboxypeptidase regulatory domain-like"/>
    <property type="match status" value="1"/>
</dbReference>
<evidence type="ECO:0000256" key="5">
    <source>
        <dbReference type="ARBA" id="ARBA00022729"/>
    </source>
</evidence>
<keyword evidence="10" id="KW-0675">Receptor</keyword>
<proteinExistence type="inferred from homology"/>
<gene>
    <name evidence="10" type="ORF">D7Z94_15595</name>
</gene>
<evidence type="ECO:0000256" key="7">
    <source>
        <dbReference type="ARBA" id="ARBA00023237"/>
    </source>
</evidence>
<keyword evidence="6 8" id="KW-0472">Membrane</keyword>
<organism evidence="10 11">
    <name type="scientific">Ulvibacterium marinum</name>
    <dbReference type="NCBI Taxonomy" id="2419782"/>
    <lineage>
        <taxon>Bacteria</taxon>
        <taxon>Pseudomonadati</taxon>
        <taxon>Bacteroidota</taxon>
        <taxon>Flavobacteriia</taxon>
        <taxon>Flavobacteriales</taxon>
        <taxon>Flavobacteriaceae</taxon>
        <taxon>Ulvibacterium</taxon>
    </lineage>
</organism>
<comment type="caution">
    <text evidence="10">The sequence shown here is derived from an EMBL/GenBank/DDBJ whole genome shotgun (WGS) entry which is preliminary data.</text>
</comment>
<dbReference type="AlphaFoldDB" id="A0A3B0C4V8"/>
<comment type="subcellular location">
    <subcellularLocation>
        <location evidence="1 8">Cell outer membrane</location>
        <topology evidence="1 8">Multi-pass membrane protein</topology>
    </subcellularLocation>
</comment>